<proteinExistence type="predicted"/>
<dbReference type="RefSeq" id="WP_130518335.1">
    <property type="nucleotide sequence ID" value="NZ_CP095475.1"/>
</dbReference>
<accession>A0A4V2HDY9</accession>
<dbReference type="Proteomes" id="UP000291286">
    <property type="component" value="Unassembled WGS sequence"/>
</dbReference>
<organism evidence="1 2">
    <name type="scientific">Pseudoxanthomonas winnipegensis</name>
    <dbReference type="NCBI Taxonomy" id="2480810"/>
    <lineage>
        <taxon>Bacteria</taxon>
        <taxon>Pseudomonadati</taxon>
        <taxon>Pseudomonadota</taxon>
        <taxon>Gammaproteobacteria</taxon>
        <taxon>Lysobacterales</taxon>
        <taxon>Lysobacteraceae</taxon>
        <taxon>Pseudoxanthomonas</taxon>
    </lineage>
</organism>
<evidence type="ECO:0000313" key="1">
    <source>
        <dbReference type="EMBL" id="TAA29893.1"/>
    </source>
</evidence>
<comment type="caution">
    <text evidence="1">The sequence shown here is derived from an EMBL/GenBank/DDBJ whole genome shotgun (WGS) entry which is preliminary data.</text>
</comment>
<sequence length="126" mass="13604">MTRRARQRLRIALVAVLCLLFQQVALASYLCPMEQMPVEMTTMAEDCAEMGMPKAQDNPILCAKHCSPDQSVAADSAKLSVPALAITPLAYPPVLAEPVSHVAVQSEVFVAGADPPPRLRFCSLLI</sequence>
<gene>
    <name evidence="1" type="ORF">EA661_10150</name>
</gene>
<reference evidence="1 2" key="1">
    <citation type="submission" date="2019-02" db="EMBL/GenBank/DDBJ databases">
        <title>WGS of Pseudoxanthomonas species novum from clinical isolates.</title>
        <authorList>
            <person name="Bernier A.-M."/>
            <person name="Bernard K."/>
            <person name="Vachon A."/>
        </authorList>
    </citation>
    <scope>NUCLEOTIDE SEQUENCE [LARGE SCALE GENOMIC DNA]</scope>
    <source>
        <strain evidence="1 2">NML171202</strain>
    </source>
</reference>
<evidence type="ECO:0000313" key="2">
    <source>
        <dbReference type="Proteomes" id="UP000291286"/>
    </source>
</evidence>
<dbReference type="EMBL" id="SHMB01000003">
    <property type="protein sequence ID" value="TAA29893.1"/>
    <property type="molecule type" value="Genomic_DNA"/>
</dbReference>
<name>A0A4Q9TI78_9GAMM</name>
<protein>
    <submittedName>
        <fullName evidence="1">Uncharacterized protein</fullName>
    </submittedName>
</protein>
<dbReference type="AlphaFoldDB" id="A0A4Q9TI78"/>
<accession>A0A4Q9TI78</accession>
<dbReference type="GeneID" id="93829191"/>